<sequence length="98" mass="10537">AKYNEANGNTAARALGDTLAHRNGYVNSATLAVIVGSAVQYLCNRKAPTNEYFDYSAPLSESVRLDGACGHATAARVDYKDVIRGFGRTKTGKPFCNY</sequence>
<protein>
    <submittedName>
        <fullName evidence="1">Uncharacterized protein</fullName>
    </submittedName>
</protein>
<feature type="non-terminal residue" evidence="1">
    <location>
        <position position="1"/>
    </location>
</feature>
<organism evidence="1 2">
    <name type="scientific">Exidia glandulosa HHB12029</name>
    <dbReference type="NCBI Taxonomy" id="1314781"/>
    <lineage>
        <taxon>Eukaryota</taxon>
        <taxon>Fungi</taxon>
        <taxon>Dikarya</taxon>
        <taxon>Basidiomycota</taxon>
        <taxon>Agaricomycotina</taxon>
        <taxon>Agaricomycetes</taxon>
        <taxon>Auriculariales</taxon>
        <taxon>Exidiaceae</taxon>
        <taxon>Exidia</taxon>
    </lineage>
</organism>
<evidence type="ECO:0000313" key="1">
    <source>
        <dbReference type="EMBL" id="KZV99636.1"/>
    </source>
</evidence>
<keyword evidence="2" id="KW-1185">Reference proteome</keyword>
<dbReference type="AlphaFoldDB" id="A0A165MR43"/>
<evidence type="ECO:0000313" key="2">
    <source>
        <dbReference type="Proteomes" id="UP000077266"/>
    </source>
</evidence>
<gene>
    <name evidence="1" type="ORF">EXIGLDRAFT_762504</name>
</gene>
<name>A0A165MR43_EXIGL</name>
<dbReference type="Proteomes" id="UP000077266">
    <property type="component" value="Unassembled WGS sequence"/>
</dbReference>
<reference evidence="1 2" key="1">
    <citation type="journal article" date="2016" name="Mol. Biol. Evol.">
        <title>Comparative Genomics of Early-Diverging Mushroom-Forming Fungi Provides Insights into the Origins of Lignocellulose Decay Capabilities.</title>
        <authorList>
            <person name="Nagy L.G."/>
            <person name="Riley R."/>
            <person name="Tritt A."/>
            <person name="Adam C."/>
            <person name="Daum C."/>
            <person name="Floudas D."/>
            <person name="Sun H."/>
            <person name="Yadav J.S."/>
            <person name="Pangilinan J."/>
            <person name="Larsson K.H."/>
            <person name="Matsuura K."/>
            <person name="Barry K."/>
            <person name="Labutti K."/>
            <person name="Kuo R."/>
            <person name="Ohm R.A."/>
            <person name="Bhattacharya S.S."/>
            <person name="Shirouzu T."/>
            <person name="Yoshinaga Y."/>
            <person name="Martin F.M."/>
            <person name="Grigoriev I.V."/>
            <person name="Hibbett D.S."/>
        </authorList>
    </citation>
    <scope>NUCLEOTIDE SEQUENCE [LARGE SCALE GENOMIC DNA]</scope>
    <source>
        <strain evidence="1 2">HHB12029</strain>
    </source>
</reference>
<accession>A0A165MR43</accession>
<proteinExistence type="predicted"/>
<dbReference type="InParanoid" id="A0A165MR43"/>
<dbReference type="EMBL" id="KV425908">
    <property type="protein sequence ID" value="KZV99636.1"/>
    <property type="molecule type" value="Genomic_DNA"/>
</dbReference>